<organism evidence="5 6">
    <name type="scientific">Luteococcus sanguinis</name>
    <dbReference type="NCBI Taxonomy" id="174038"/>
    <lineage>
        <taxon>Bacteria</taxon>
        <taxon>Bacillati</taxon>
        <taxon>Actinomycetota</taxon>
        <taxon>Actinomycetes</taxon>
        <taxon>Propionibacteriales</taxon>
        <taxon>Propionibacteriaceae</taxon>
        <taxon>Luteococcus</taxon>
    </lineage>
</organism>
<evidence type="ECO:0000259" key="4">
    <source>
        <dbReference type="Pfam" id="PF05193"/>
    </source>
</evidence>
<dbReference type="Pfam" id="PF00675">
    <property type="entry name" value="Peptidase_M16"/>
    <property type="match status" value="1"/>
</dbReference>
<dbReference type="EMBL" id="JBHSUA010000021">
    <property type="protein sequence ID" value="MFC6397563.1"/>
    <property type="molecule type" value="Genomic_DNA"/>
</dbReference>
<evidence type="ECO:0000256" key="2">
    <source>
        <dbReference type="SAM" id="MobiDB-lite"/>
    </source>
</evidence>
<accession>A0ABW1X4N6</accession>
<feature type="compositionally biased region" description="Polar residues" evidence="2">
    <location>
        <begin position="421"/>
        <end position="442"/>
    </location>
</feature>
<evidence type="ECO:0000313" key="6">
    <source>
        <dbReference type="Proteomes" id="UP001596266"/>
    </source>
</evidence>
<dbReference type="InterPro" id="IPR011249">
    <property type="entry name" value="Metalloenz_LuxS/M16"/>
</dbReference>
<dbReference type="SUPFAM" id="SSF63411">
    <property type="entry name" value="LuxS/MPP-like metallohydrolase"/>
    <property type="match status" value="2"/>
</dbReference>
<keyword evidence="6" id="KW-1185">Reference proteome</keyword>
<feature type="domain" description="Peptidase M16 C-terminal" evidence="4">
    <location>
        <begin position="175"/>
        <end position="352"/>
    </location>
</feature>
<feature type="domain" description="Peptidase M16 N-terminal" evidence="3">
    <location>
        <begin position="20"/>
        <end position="138"/>
    </location>
</feature>
<comment type="similarity">
    <text evidence="1">Belongs to the peptidase M16 family.</text>
</comment>
<dbReference type="PANTHER" id="PTHR11851:SF49">
    <property type="entry name" value="MITOCHONDRIAL-PROCESSING PEPTIDASE SUBUNIT ALPHA"/>
    <property type="match status" value="1"/>
</dbReference>
<dbReference type="InterPro" id="IPR050361">
    <property type="entry name" value="MPP/UQCRC_Complex"/>
</dbReference>
<dbReference type="PANTHER" id="PTHR11851">
    <property type="entry name" value="METALLOPROTEASE"/>
    <property type="match status" value="1"/>
</dbReference>
<name>A0ABW1X4N6_9ACTN</name>
<proteinExistence type="inferred from homology"/>
<gene>
    <name evidence="5" type="ORF">ACFP57_11300</name>
</gene>
<comment type="caution">
    <text evidence="5">The sequence shown here is derived from an EMBL/GenBank/DDBJ whole genome shotgun (WGS) entry which is preliminary data.</text>
</comment>
<dbReference type="InterPro" id="IPR007863">
    <property type="entry name" value="Peptidase_M16_C"/>
</dbReference>
<evidence type="ECO:0000259" key="3">
    <source>
        <dbReference type="Pfam" id="PF00675"/>
    </source>
</evidence>
<reference evidence="6" key="1">
    <citation type="journal article" date="2019" name="Int. J. Syst. Evol. Microbiol.">
        <title>The Global Catalogue of Microorganisms (GCM) 10K type strain sequencing project: providing services to taxonomists for standard genome sequencing and annotation.</title>
        <authorList>
            <consortium name="The Broad Institute Genomics Platform"/>
            <consortium name="The Broad Institute Genome Sequencing Center for Infectious Disease"/>
            <person name="Wu L."/>
            <person name="Ma J."/>
        </authorList>
    </citation>
    <scope>NUCLEOTIDE SEQUENCE [LARGE SCALE GENOMIC DNA]</scope>
    <source>
        <strain evidence="6">CGMCC 1.15277</strain>
    </source>
</reference>
<protein>
    <submittedName>
        <fullName evidence="5">Pitrilysin family protein</fullName>
    </submittedName>
</protein>
<dbReference type="Proteomes" id="UP001596266">
    <property type="component" value="Unassembled WGS sequence"/>
</dbReference>
<dbReference type="Gene3D" id="3.30.830.10">
    <property type="entry name" value="Metalloenzyme, LuxS/M16 peptidase-like"/>
    <property type="match status" value="2"/>
</dbReference>
<evidence type="ECO:0000256" key="1">
    <source>
        <dbReference type="ARBA" id="ARBA00007261"/>
    </source>
</evidence>
<dbReference type="InterPro" id="IPR011765">
    <property type="entry name" value="Pept_M16_N"/>
</dbReference>
<feature type="region of interest" description="Disordered" evidence="2">
    <location>
        <begin position="413"/>
        <end position="442"/>
    </location>
</feature>
<evidence type="ECO:0000313" key="5">
    <source>
        <dbReference type="EMBL" id="MFC6397563.1"/>
    </source>
</evidence>
<dbReference type="Pfam" id="PF05193">
    <property type="entry name" value="Peptidase_M16_C"/>
    <property type="match status" value="1"/>
</dbReference>
<dbReference type="RefSeq" id="WP_343886278.1">
    <property type="nucleotide sequence ID" value="NZ_BAAAKI010000013.1"/>
</dbReference>
<sequence>MPAQLDYVIEQTTLANGLRVVVNPDLTSPGVAVNLWYHVGSGDEQPGRTGFAHLFEHLMFAGSDQVGNGEHLAVMQAAGGSVNATTSFERTNYFETVPRGALELALWLEADRLASLTVDQTNLDTQRQVVKEEKRQRYDNVPYGDQLELLMALNFPAEHPYAHTTIGAMADLDAATLTEVQDFFRSWYSPSNAVLTLAGAVGADEGFRLADEYFGTLTAVRAPVRSTTAALPPHTGVPRLVVRRDVPRSALHLGWLTPAMDHADAPAVEQALAVLGGGQSSRLHKDLVRERQLAEGAGASSIQLARGNSLALVSARAREGVSLDTLEEAILEHLSALGTDGPSADEVDRASAGYEREWLSELAEIDSRADQIGAFATLFGDPTLLNSHLAQVQAVTADDVRRVSAAYLAPDQRSALEYHQSPATPAITSPEPTTPAHSQEQA</sequence>